<dbReference type="PROSITE" id="PS00134">
    <property type="entry name" value="TRYPSIN_HIS"/>
    <property type="match status" value="1"/>
</dbReference>
<proteinExistence type="predicted"/>
<keyword evidence="6" id="KW-0732">Signal</keyword>
<evidence type="ECO:0000256" key="5">
    <source>
        <dbReference type="RuleBase" id="RU363034"/>
    </source>
</evidence>
<dbReference type="Gene3D" id="2.40.10.10">
    <property type="entry name" value="Trypsin-like serine proteases"/>
    <property type="match status" value="1"/>
</dbReference>
<dbReference type="PANTHER" id="PTHR24271:SF50">
    <property type="match status" value="1"/>
</dbReference>
<evidence type="ECO:0000256" key="2">
    <source>
        <dbReference type="ARBA" id="ARBA00022801"/>
    </source>
</evidence>
<keyword evidence="8" id="KW-1185">Reference proteome</keyword>
<dbReference type="Pfam" id="PF00089">
    <property type="entry name" value="Trypsin"/>
    <property type="match status" value="1"/>
</dbReference>
<dbReference type="OrthoDB" id="10061449at2759"/>
<dbReference type="PANTHER" id="PTHR24271">
    <property type="entry name" value="KALLIKREIN-RELATED"/>
    <property type="match status" value="1"/>
</dbReference>
<evidence type="ECO:0000256" key="3">
    <source>
        <dbReference type="ARBA" id="ARBA00022825"/>
    </source>
</evidence>
<feature type="signal peptide" evidence="6">
    <location>
        <begin position="1"/>
        <end position="18"/>
    </location>
</feature>
<keyword evidence="2 5" id="KW-0378">Hydrolase</keyword>
<dbReference type="InterPro" id="IPR001254">
    <property type="entry name" value="Trypsin_dom"/>
</dbReference>
<feature type="domain" description="Peptidase S1" evidence="7">
    <location>
        <begin position="22"/>
        <end position="251"/>
    </location>
</feature>
<dbReference type="GO" id="GO:0006508">
    <property type="term" value="P:proteolysis"/>
    <property type="evidence" value="ECO:0007669"/>
    <property type="project" value="UniProtKB-KW"/>
</dbReference>
<sequence length="261" mass="29569">MLKLLVAFSLLTCNFGSGHVRVNKGTDVEENEYPFVVVLFITSIRREHGFYRKCTASMLTRDCALTAAHCVTNKKKRFYIWYGNYTVSPLLSNMYTPIIEKIRYPGFRYEFDKKKRVLRIEHDITLLRVERSITLERYGRVSSLEYWNVMGSPVKFVGCGRTDKNGDDQLRPLQAGAEVTSQCSLKTRQLTNFVLCVSPPNNASASTAGGDSGGPLLHEDKIVGLLSFGDDKEDAYVPISPYITWISSKFRLHTKNKVKCS</sequence>
<keyword evidence="3 5" id="KW-0720">Serine protease</keyword>
<protein>
    <submittedName>
        <fullName evidence="9">Mast cell protease 1-like</fullName>
    </submittedName>
</protein>
<feature type="chain" id="PRO_5040419902" evidence="6">
    <location>
        <begin position="19"/>
        <end position="261"/>
    </location>
</feature>
<dbReference type="AlphaFoldDB" id="A0A9R0EHK1"/>
<evidence type="ECO:0000256" key="1">
    <source>
        <dbReference type="ARBA" id="ARBA00022670"/>
    </source>
</evidence>
<dbReference type="GeneID" id="118265843"/>
<name>A0A9R0EHK1_SPOFR</name>
<dbReference type="SMART" id="SM00020">
    <property type="entry name" value="Tryp_SPc"/>
    <property type="match status" value="1"/>
</dbReference>
<evidence type="ECO:0000256" key="6">
    <source>
        <dbReference type="SAM" id="SignalP"/>
    </source>
</evidence>
<dbReference type="Proteomes" id="UP000829999">
    <property type="component" value="Chromosome 25"/>
</dbReference>
<dbReference type="InterPro" id="IPR009003">
    <property type="entry name" value="Peptidase_S1_PA"/>
</dbReference>
<reference evidence="9" key="1">
    <citation type="submission" date="2025-08" db="UniProtKB">
        <authorList>
            <consortium name="RefSeq"/>
        </authorList>
    </citation>
    <scope>IDENTIFICATION</scope>
    <source>
        <tissue evidence="9">Whole larval tissue</tissue>
    </source>
</reference>
<dbReference type="InterPro" id="IPR043504">
    <property type="entry name" value="Peptidase_S1_PA_chymotrypsin"/>
</dbReference>
<accession>A0A9R0EHK1</accession>
<evidence type="ECO:0000256" key="4">
    <source>
        <dbReference type="ARBA" id="ARBA00023157"/>
    </source>
</evidence>
<evidence type="ECO:0000313" key="9">
    <source>
        <dbReference type="RefSeq" id="XP_035434980.2"/>
    </source>
</evidence>
<keyword evidence="1 5" id="KW-0645">Protease</keyword>
<gene>
    <name evidence="9" type="primary">LOC118265843</name>
</gene>
<dbReference type="PROSITE" id="PS50240">
    <property type="entry name" value="TRYPSIN_DOM"/>
    <property type="match status" value="1"/>
</dbReference>
<evidence type="ECO:0000259" key="7">
    <source>
        <dbReference type="PROSITE" id="PS50240"/>
    </source>
</evidence>
<dbReference type="SUPFAM" id="SSF50494">
    <property type="entry name" value="Trypsin-like serine proteases"/>
    <property type="match status" value="1"/>
</dbReference>
<dbReference type="PRINTS" id="PR00722">
    <property type="entry name" value="CHYMOTRYPSIN"/>
</dbReference>
<dbReference type="RefSeq" id="XP_035434980.2">
    <property type="nucleotide sequence ID" value="XM_035579087.2"/>
</dbReference>
<dbReference type="InterPro" id="IPR033116">
    <property type="entry name" value="TRYPSIN_SER"/>
</dbReference>
<keyword evidence="4" id="KW-1015">Disulfide bond</keyword>
<evidence type="ECO:0000313" key="8">
    <source>
        <dbReference type="Proteomes" id="UP000829999"/>
    </source>
</evidence>
<dbReference type="InterPro" id="IPR018114">
    <property type="entry name" value="TRYPSIN_HIS"/>
</dbReference>
<dbReference type="PROSITE" id="PS00135">
    <property type="entry name" value="TRYPSIN_SER"/>
    <property type="match status" value="1"/>
</dbReference>
<dbReference type="InterPro" id="IPR001314">
    <property type="entry name" value="Peptidase_S1A"/>
</dbReference>
<organism evidence="8 9">
    <name type="scientific">Spodoptera frugiperda</name>
    <name type="common">Fall armyworm</name>
    <dbReference type="NCBI Taxonomy" id="7108"/>
    <lineage>
        <taxon>Eukaryota</taxon>
        <taxon>Metazoa</taxon>
        <taxon>Ecdysozoa</taxon>
        <taxon>Arthropoda</taxon>
        <taxon>Hexapoda</taxon>
        <taxon>Insecta</taxon>
        <taxon>Pterygota</taxon>
        <taxon>Neoptera</taxon>
        <taxon>Endopterygota</taxon>
        <taxon>Lepidoptera</taxon>
        <taxon>Glossata</taxon>
        <taxon>Ditrysia</taxon>
        <taxon>Noctuoidea</taxon>
        <taxon>Noctuidae</taxon>
        <taxon>Amphipyrinae</taxon>
        <taxon>Spodoptera</taxon>
    </lineage>
</organism>
<dbReference type="GO" id="GO:0004252">
    <property type="term" value="F:serine-type endopeptidase activity"/>
    <property type="evidence" value="ECO:0007669"/>
    <property type="project" value="InterPro"/>
</dbReference>